<dbReference type="PRINTS" id="PR00420">
    <property type="entry name" value="RNGMNOXGNASE"/>
</dbReference>
<reference evidence="5 6" key="1">
    <citation type="submission" date="2016-10" db="EMBL/GenBank/DDBJ databases">
        <title>Evaluation of Human, Animal and Environmental Mycobacterium chelonae Isolates by Core Genome Phylogenomic Analysis, Targeted Gene Comparison, and Anti-microbial Susceptibility Patterns: A Tale of Mistaken Identities.</title>
        <authorList>
            <person name="Fogelson S.B."/>
            <person name="Camus A.C."/>
            <person name="Lorenz W."/>
            <person name="Vasireddy R."/>
            <person name="Vasireddy S."/>
            <person name="Smith T."/>
            <person name="Brown-Elliott B.A."/>
            <person name="Wallace R.J.Jr."/>
            <person name="Hasan N.A."/>
            <person name="Reischl U."/>
            <person name="Sanchez S."/>
        </authorList>
    </citation>
    <scope>NUCLEOTIDE SEQUENCE [LARGE SCALE GENOMIC DNA]</scope>
    <source>
        <strain evidence="5 6">8528</strain>
    </source>
</reference>
<dbReference type="InterPro" id="IPR036188">
    <property type="entry name" value="FAD/NAD-bd_sf"/>
</dbReference>
<organism evidence="5 6">
    <name type="scientific">Mycobacteroides saopaulense</name>
    <dbReference type="NCBI Taxonomy" id="1578165"/>
    <lineage>
        <taxon>Bacteria</taxon>
        <taxon>Bacillati</taxon>
        <taxon>Actinomycetota</taxon>
        <taxon>Actinomycetes</taxon>
        <taxon>Mycobacteriales</taxon>
        <taxon>Mycobacteriaceae</taxon>
        <taxon>Mycobacteroides</taxon>
    </lineage>
</organism>
<dbReference type="SUPFAM" id="SSF51905">
    <property type="entry name" value="FAD/NAD(P)-binding domain"/>
    <property type="match status" value="1"/>
</dbReference>
<dbReference type="InterPro" id="IPR050641">
    <property type="entry name" value="RIFMO-like"/>
</dbReference>
<comment type="cofactor">
    <cofactor evidence="1">
        <name>FAD</name>
        <dbReference type="ChEBI" id="CHEBI:57692"/>
    </cofactor>
</comment>
<evidence type="ECO:0000259" key="4">
    <source>
        <dbReference type="Pfam" id="PF01494"/>
    </source>
</evidence>
<keyword evidence="3" id="KW-0274">FAD</keyword>
<keyword evidence="2" id="KW-0285">Flavoprotein</keyword>
<name>A0ABX3BZR9_9MYCO</name>
<dbReference type="PANTHER" id="PTHR43004">
    <property type="entry name" value="TRK SYSTEM POTASSIUM UPTAKE PROTEIN"/>
    <property type="match status" value="1"/>
</dbReference>
<dbReference type="InterPro" id="IPR002938">
    <property type="entry name" value="FAD-bd"/>
</dbReference>
<dbReference type="Gene3D" id="3.40.30.120">
    <property type="match status" value="1"/>
</dbReference>
<dbReference type="Gene3D" id="3.30.70.2450">
    <property type="match status" value="1"/>
</dbReference>
<evidence type="ECO:0000256" key="2">
    <source>
        <dbReference type="ARBA" id="ARBA00022630"/>
    </source>
</evidence>
<keyword evidence="6" id="KW-1185">Reference proteome</keyword>
<dbReference type="PROSITE" id="PS51257">
    <property type="entry name" value="PROKAR_LIPOPROTEIN"/>
    <property type="match status" value="1"/>
</dbReference>
<comment type="caution">
    <text evidence="5">The sequence shown here is derived from an EMBL/GenBank/DDBJ whole genome shotgun (WGS) entry which is preliminary data.</text>
</comment>
<proteinExistence type="predicted"/>
<dbReference type="EMBL" id="MLIH01000012">
    <property type="protein sequence ID" value="OHU09692.1"/>
    <property type="molecule type" value="Genomic_DNA"/>
</dbReference>
<accession>A0ABX3BZR9</accession>
<dbReference type="Pfam" id="PF01494">
    <property type="entry name" value="FAD_binding_3"/>
    <property type="match status" value="1"/>
</dbReference>
<evidence type="ECO:0000256" key="1">
    <source>
        <dbReference type="ARBA" id="ARBA00001974"/>
    </source>
</evidence>
<dbReference type="Proteomes" id="UP000179621">
    <property type="component" value="Unassembled WGS sequence"/>
</dbReference>
<gene>
    <name evidence="5" type="ORF">BKG73_11025</name>
</gene>
<dbReference type="PANTHER" id="PTHR43004:SF19">
    <property type="entry name" value="BINDING MONOOXYGENASE, PUTATIVE (JCVI)-RELATED"/>
    <property type="match status" value="1"/>
</dbReference>
<evidence type="ECO:0000313" key="6">
    <source>
        <dbReference type="Proteomes" id="UP000179621"/>
    </source>
</evidence>
<sequence length="491" mass="53515">MARGGVVIDVGIIGAGPTGLMLACELAMRGVSCRIFERRTTTPNITRAFAVHARTLELLDTRDLAGQVLARGKAMGTLAPLPGVSMDLNTIDSSFPMVVMVAQSGTEAVLEQRARELGVEIVRGAELVGLEQDDLAHLRFADGSSESARYVVGCDGAHSAVRSFLGVDFVGEQYQTHIMLADVLLDPPENSPMFARFNRDGLVLVLPFEDGYFRVIAWDLKNEDVPLDKPLELEEVRSVARRVCGSDYGIRDPRWMSRFLSERRQAAKYRVGRVFLAGDAAHVHSPIGGQGMNTGIQDAMNLGWKLTEVLRGQTSNHLLDTYESERHPVGAQVLALTDGLTKLTLSRSRIRQAVQPMLLRGVLTIPLIRDRFLGRGTGIGIAYARQPGEHPLVGTRVRDYGSAPRLYEVMRDGKFVLLDGTGGAVHEVTAPWAQRVNVFPLERTARGPSAVLVRPDGYVGWATDADGSRVSQELPSVLNQWLGTAQAASTQ</sequence>
<dbReference type="Gene3D" id="3.50.50.60">
    <property type="entry name" value="FAD/NAD(P)-binding domain"/>
    <property type="match status" value="1"/>
</dbReference>
<protein>
    <recommendedName>
        <fullName evidence="4">FAD-binding domain-containing protein</fullName>
    </recommendedName>
</protein>
<feature type="domain" description="FAD-binding" evidence="4">
    <location>
        <begin position="9"/>
        <end position="335"/>
    </location>
</feature>
<evidence type="ECO:0000313" key="5">
    <source>
        <dbReference type="EMBL" id="OHU09692.1"/>
    </source>
</evidence>
<dbReference type="Pfam" id="PF21274">
    <property type="entry name" value="Rng_hyd_C"/>
    <property type="match status" value="1"/>
</dbReference>
<evidence type="ECO:0000256" key="3">
    <source>
        <dbReference type="ARBA" id="ARBA00022827"/>
    </source>
</evidence>